<sequence>MNGMKSTDMRRLSREARHERRVQVIRLRAAGYTYDKIAAQMGLSRTGVFGICQLAITHIPGYGYGP</sequence>
<reference evidence="1 2" key="1">
    <citation type="journal article" date="2018" name="Microbes Environ.">
        <title>Comparative Genomic Insights into Endofungal Lifestyles of Two Bacterial Endosymbionts, Mycoavidus cysteinexigens and Burkholderia rhizoxinica.</title>
        <authorList>
            <person name="Sharmin D."/>
            <person name="Guo Y."/>
            <person name="Nishizawa T."/>
            <person name="Ohshima S."/>
            <person name="Sato Y."/>
            <person name="Takashima Y."/>
            <person name="Narisawa K."/>
            <person name="Ohta H."/>
        </authorList>
    </citation>
    <scope>NUCLEOTIDE SEQUENCE [LARGE SCALE GENOMIC DNA]</scope>
    <source>
        <strain evidence="1 2">B1-EB</strain>
    </source>
</reference>
<dbReference type="KEGG" id="mcys:MCB1EB_1066"/>
<dbReference type="Pfam" id="PF13384">
    <property type="entry name" value="HTH_23"/>
    <property type="match status" value="1"/>
</dbReference>
<protein>
    <submittedName>
        <fullName evidence="1">ISXo7 Transposase</fullName>
    </submittedName>
</protein>
<evidence type="ECO:0000313" key="2">
    <source>
        <dbReference type="Proteomes" id="UP000282597"/>
    </source>
</evidence>
<dbReference type="EMBL" id="AP018150">
    <property type="protein sequence ID" value="BBE09227.1"/>
    <property type="molecule type" value="Genomic_DNA"/>
</dbReference>
<dbReference type="AlphaFoldDB" id="A0A2Z6EUT5"/>
<name>A0A2Z6EUT5_9BURK</name>
<accession>A0A2Z6EUT5</accession>
<proteinExistence type="predicted"/>
<keyword evidence="2" id="KW-1185">Reference proteome</keyword>
<dbReference type="Proteomes" id="UP000282597">
    <property type="component" value="Chromosome"/>
</dbReference>
<organism evidence="1 2">
    <name type="scientific">Mycoavidus cysteinexigens</name>
    <dbReference type="NCBI Taxonomy" id="1553431"/>
    <lineage>
        <taxon>Bacteria</taxon>
        <taxon>Pseudomonadati</taxon>
        <taxon>Pseudomonadota</taxon>
        <taxon>Betaproteobacteria</taxon>
        <taxon>Burkholderiales</taxon>
        <taxon>Burkholderiaceae</taxon>
        <taxon>Mycoavidus</taxon>
    </lineage>
</organism>
<evidence type="ECO:0000313" key="1">
    <source>
        <dbReference type="EMBL" id="BBE09227.1"/>
    </source>
</evidence>
<gene>
    <name evidence="1" type="ORF">MCB1EB_1066</name>
</gene>